<dbReference type="PANTHER" id="PTHR38106:SF1">
    <property type="entry name" value="RNA CHAPERONE PROQ"/>
    <property type="match status" value="1"/>
</dbReference>
<evidence type="ECO:0000259" key="5">
    <source>
        <dbReference type="SMART" id="SM00945"/>
    </source>
</evidence>
<organism evidence="6 7">
    <name type="scientific">Psychrosphaera algicola</name>
    <dbReference type="NCBI Taxonomy" id="3023714"/>
    <lineage>
        <taxon>Bacteria</taxon>
        <taxon>Pseudomonadati</taxon>
        <taxon>Pseudomonadota</taxon>
        <taxon>Gammaproteobacteria</taxon>
        <taxon>Alteromonadales</taxon>
        <taxon>Pseudoalteromonadaceae</taxon>
        <taxon>Psychrosphaera</taxon>
    </lineage>
</organism>
<gene>
    <name evidence="6" type="primary">proQ</name>
    <name evidence="6" type="ORF">PN838_03820</name>
</gene>
<dbReference type="Proteomes" id="UP001528411">
    <property type="component" value="Unassembled WGS sequence"/>
</dbReference>
<dbReference type="InterPro" id="IPR036442">
    <property type="entry name" value="ProQ/FinO_sf"/>
</dbReference>
<dbReference type="Pfam" id="PF04352">
    <property type="entry name" value="ProQ"/>
    <property type="match status" value="1"/>
</dbReference>
<protein>
    <submittedName>
        <fullName evidence="6">RNA chaperone ProQ</fullName>
    </submittedName>
</protein>
<feature type="region of interest" description="Disordered" evidence="4">
    <location>
        <begin position="61"/>
        <end position="115"/>
    </location>
</feature>
<feature type="domain" description="ProQ/FinO" evidence="5">
    <location>
        <begin position="3"/>
        <end position="78"/>
    </location>
</feature>
<evidence type="ECO:0000256" key="4">
    <source>
        <dbReference type="SAM" id="MobiDB-lite"/>
    </source>
</evidence>
<dbReference type="InterPro" id="IPR035236">
    <property type="entry name" value="ProQ_C"/>
</dbReference>
<dbReference type="InterPro" id="IPR016103">
    <property type="entry name" value="ProQ/FinO"/>
</dbReference>
<dbReference type="SUPFAM" id="SSF48657">
    <property type="entry name" value="FinO-like"/>
    <property type="match status" value="1"/>
</dbReference>
<proteinExistence type="predicted"/>
<evidence type="ECO:0000256" key="1">
    <source>
        <dbReference type="ARBA" id="ARBA00022490"/>
    </source>
</evidence>
<keyword evidence="2" id="KW-0694">RNA-binding</keyword>
<dbReference type="SMART" id="SM00945">
    <property type="entry name" value="ProQ"/>
    <property type="match status" value="1"/>
</dbReference>
<dbReference type="EMBL" id="JAQOMS010000002">
    <property type="protein sequence ID" value="MDC2888099.1"/>
    <property type="molecule type" value="Genomic_DNA"/>
</dbReference>
<dbReference type="Pfam" id="PF17516">
    <property type="entry name" value="ProQ_C"/>
    <property type="match status" value="1"/>
</dbReference>
<keyword evidence="3" id="KW-0143">Chaperone</keyword>
<evidence type="ECO:0000256" key="2">
    <source>
        <dbReference type="ARBA" id="ARBA00022884"/>
    </source>
</evidence>
<evidence type="ECO:0000313" key="6">
    <source>
        <dbReference type="EMBL" id="MDC2888099.1"/>
    </source>
</evidence>
<evidence type="ECO:0000256" key="3">
    <source>
        <dbReference type="ARBA" id="ARBA00023186"/>
    </source>
</evidence>
<reference evidence="6 7" key="1">
    <citation type="submission" date="2023-01" db="EMBL/GenBank/DDBJ databases">
        <title>Psychrosphaera sp. nov., isolated from marine algae.</title>
        <authorList>
            <person name="Bayburt H."/>
            <person name="Choi B.J."/>
            <person name="Kim J.M."/>
            <person name="Choi D.G."/>
            <person name="Jeon C.O."/>
        </authorList>
    </citation>
    <scope>NUCLEOTIDE SEQUENCE [LARGE SCALE GENOMIC DNA]</scope>
    <source>
        <strain evidence="6 7">G1-22</strain>
    </source>
</reference>
<comment type="caution">
    <text evidence="6">The sequence shown here is derived from an EMBL/GenBank/DDBJ whole genome shotgun (WGS) entry which is preliminary data.</text>
</comment>
<dbReference type="InterPro" id="IPR023529">
    <property type="entry name" value="ProQ"/>
</dbReference>
<accession>A0ABT5FAN5</accession>
<dbReference type="Gene3D" id="1.10.1710.10">
    <property type="entry name" value="ProQ/FinO domain"/>
    <property type="match status" value="1"/>
</dbReference>
<name>A0ABT5FAN5_9GAMM</name>
<sequence>MAERLEEADPVSKTQIRHALRRYTNSWRYLEAVVKGGQRVDVDGADFEALTEEHVEHAKAQLAESKAKFKEKRKAAAPKDKNTYKKPAKSVGNPPKRKPKSNQATSKPKAEAKPLVANDDFSDGKTVLVKLGASPLSATIVETSKDEVSVQLASGIVMKVNKENIFQA</sequence>
<keyword evidence="1" id="KW-0963">Cytoplasm</keyword>
<dbReference type="PANTHER" id="PTHR38106">
    <property type="entry name" value="RNA CHAPERONE PROQ"/>
    <property type="match status" value="1"/>
</dbReference>
<evidence type="ECO:0000313" key="7">
    <source>
        <dbReference type="Proteomes" id="UP001528411"/>
    </source>
</evidence>
<keyword evidence="7" id="KW-1185">Reference proteome</keyword>
<dbReference type="NCBIfam" id="NF003434">
    <property type="entry name" value="PRK04950.1"/>
    <property type="match status" value="1"/>
</dbReference>